<dbReference type="OrthoDB" id="9816061at2"/>
<dbReference type="Proteomes" id="UP000028875">
    <property type="component" value="Unassembled WGS sequence"/>
</dbReference>
<dbReference type="PROSITE" id="PS00196">
    <property type="entry name" value="COPPER_BLUE"/>
    <property type="match status" value="1"/>
</dbReference>
<name>A0A024Q6U7_9BACI</name>
<comment type="caution">
    <text evidence="7">The sequence shown here is derived from an EMBL/GenBank/DDBJ whole genome shotgun (WGS) entry which is preliminary data.</text>
</comment>
<dbReference type="Pfam" id="PF00127">
    <property type="entry name" value="Copper-bind"/>
    <property type="match status" value="1"/>
</dbReference>
<evidence type="ECO:0000256" key="3">
    <source>
        <dbReference type="ARBA" id="ARBA00022982"/>
    </source>
</evidence>
<reference evidence="8" key="2">
    <citation type="submission" date="2014-05" db="EMBL/GenBank/DDBJ databases">
        <title>Draft genome sequence of Virgibacillus massiliensis Vm-5.</title>
        <authorList>
            <person name="Khelaifia S."/>
            <person name="Croce O."/>
            <person name="Lagier J.C."/>
            <person name="Raoult D."/>
        </authorList>
    </citation>
    <scope>NUCLEOTIDE SEQUENCE [LARGE SCALE GENOMIC DNA]</scope>
    <source>
        <strain evidence="8">Vm-5</strain>
    </source>
</reference>
<proteinExistence type="predicted"/>
<dbReference type="GO" id="GO:0005507">
    <property type="term" value="F:copper ion binding"/>
    <property type="evidence" value="ECO:0007669"/>
    <property type="project" value="InterPro"/>
</dbReference>
<evidence type="ECO:0000256" key="5">
    <source>
        <dbReference type="SAM" id="Phobius"/>
    </source>
</evidence>
<protein>
    <submittedName>
        <fullName evidence="7">Auracyanin-B</fullName>
    </submittedName>
</protein>
<dbReference type="InterPro" id="IPR028871">
    <property type="entry name" value="BlueCu_1_BS"/>
</dbReference>
<evidence type="ECO:0000256" key="1">
    <source>
        <dbReference type="ARBA" id="ARBA00022448"/>
    </source>
</evidence>
<evidence type="ECO:0000256" key="2">
    <source>
        <dbReference type="ARBA" id="ARBA00022723"/>
    </source>
</evidence>
<evidence type="ECO:0000259" key="6">
    <source>
        <dbReference type="Pfam" id="PF00127"/>
    </source>
</evidence>
<dbReference type="eggNOG" id="COG4454">
    <property type="taxonomic scope" value="Bacteria"/>
</dbReference>
<dbReference type="PROSITE" id="PS00079">
    <property type="entry name" value="MULTICOPPER_OXIDASE1"/>
    <property type="match status" value="1"/>
</dbReference>
<dbReference type="EMBL" id="CCDP010000001">
    <property type="protein sequence ID" value="CDQ37977.1"/>
    <property type="molecule type" value="Genomic_DNA"/>
</dbReference>
<dbReference type="PANTHER" id="PTHR38439">
    <property type="entry name" value="AURACYANIN-B"/>
    <property type="match status" value="1"/>
</dbReference>
<dbReference type="InterPro" id="IPR000923">
    <property type="entry name" value="BlueCu_1"/>
</dbReference>
<dbReference type="PANTHER" id="PTHR38439:SF3">
    <property type="entry name" value="COPPER-RESISTANT CUPROPROTEIN COPI"/>
    <property type="match status" value="1"/>
</dbReference>
<dbReference type="AlphaFoldDB" id="A0A024Q6U7"/>
<gene>
    <name evidence="7" type="ORF">BN990_00243</name>
</gene>
<dbReference type="InterPro" id="IPR033138">
    <property type="entry name" value="Cu_oxidase_CS"/>
</dbReference>
<keyword evidence="8" id="KW-1185">Reference proteome</keyword>
<accession>A0A024Q6U7</accession>
<keyword evidence="4" id="KW-0186">Copper</keyword>
<feature type="transmembrane region" description="Helical" evidence="5">
    <location>
        <begin position="6"/>
        <end position="25"/>
    </location>
</feature>
<dbReference type="InterPro" id="IPR050845">
    <property type="entry name" value="Cu-binding_ET"/>
</dbReference>
<dbReference type="GO" id="GO:0009055">
    <property type="term" value="F:electron transfer activity"/>
    <property type="evidence" value="ECO:0007669"/>
    <property type="project" value="InterPro"/>
</dbReference>
<keyword evidence="5" id="KW-0812">Transmembrane</keyword>
<feature type="domain" description="Blue (type 1) copper" evidence="6">
    <location>
        <begin position="191"/>
        <end position="292"/>
    </location>
</feature>
<feature type="transmembrane region" description="Helical" evidence="5">
    <location>
        <begin position="118"/>
        <end position="136"/>
    </location>
</feature>
<keyword evidence="5" id="KW-0472">Membrane</keyword>
<keyword evidence="2" id="KW-0479">Metal-binding</keyword>
<reference evidence="7 8" key="1">
    <citation type="submission" date="2014-03" db="EMBL/GenBank/DDBJ databases">
        <authorList>
            <person name="Urmite Genomes U."/>
        </authorList>
    </citation>
    <scope>NUCLEOTIDE SEQUENCE [LARGE SCALE GENOMIC DNA]</scope>
    <source>
        <strain evidence="7 8">Vm-5</strain>
    </source>
</reference>
<evidence type="ECO:0000256" key="4">
    <source>
        <dbReference type="ARBA" id="ARBA00023008"/>
    </source>
</evidence>
<feature type="transmembrane region" description="Helical" evidence="5">
    <location>
        <begin position="37"/>
        <end position="56"/>
    </location>
</feature>
<feature type="transmembrane region" description="Helical" evidence="5">
    <location>
        <begin position="148"/>
        <end position="168"/>
    </location>
</feature>
<evidence type="ECO:0000313" key="8">
    <source>
        <dbReference type="Proteomes" id="UP000028875"/>
    </source>
</evidence>
<sequence length="294" mass="32334">MAIPLYITLIGICILTSIIIWQTFVCRKRITTMTGMMVAMALGMSVGLVTGVMIGILLSGNLFYSTVMAMIIGMVTGYLAGIPVSILAVLDGTLAGVMGGMMGAMLGEMIAPEFQDPMIRIMVVLFIATILLLFQILKQPVTNKRDWLHHPVVMVFGFLLFIMGYNQLEPLIPPPSNEIGHDNPHVNVKNLSIEADEYAFRPNRIQVETGETIKLELNNMGESEHILEFIGLEARELPSSQHHQQISGQIQIHSNAGEKQGITFIPLVPGTYRYICTIPGHKEAGMEGEIEVTL</sequence>
<evidence type="ECO:0000313" key="7">
    <source>
        <dbReference type="EMBL" id="CDQ37977.1"/>
    </source>
</evidence>
<keyword evidence="1" id="KW-0813">Transport</keyword>
<dbReference type="Gene3D" id="2.60.40.420">
    <property type="entry name" value="Cupredoxins - blue copper proteins"/>
    <property type="match status" value="1"/>
</dbReference>
<dbReference type="RefSeq" id="WP_021290149.1">
    <property type="nucleotide sequence ID" value="NZ_BNER01000001.1"/>
</dbReference>
<dbReference type="SUPFAM" id="SSF49503">
    <property type="entry name" value="Cupredoxins"/>
    <property type="match status" value="1"/>
</dbReference>
<organism evidence="7 8">
    <name type="scientific">Virgibacillus massiliensis</name>
    <dbReference type="NCBI Taxonomy" id="1462526"/>
    <lineage>
        <taxon>Bacteria</taxon>
        <taxon>Bacillati</taxon>
        <taxon>Bacillota</taxon>
        <taxon>Bacilli</taxon>
        <taxon>Bacillales</taxon>
        <taxon>Bacillaceae</taxon>
        <taxon>Virgibacillus</taxon>
    </lineage>
</organism>
<keyword evidence="3" id="KW-0249">Electron transport</keyword>
<keyword evidence="5" id="KW-1133">Transmembrane helix</keyword>
<dbReference type="STRING" id="1462526.BN990_00243"/>
<dbReference type="InterPro" id="IPR008972">
    <property type="entry name" value="Cupredoxin"/>
</dbReference>